<evidence type="ECO:0000256" key="2">
    <source>
        <dbReference type="ARBA" id="ARBA00012502"/>
    </source>
</evidence>
<dbReference type="SUPFAM" id="SSF55068">
    <property type="entry name" value="Peptide methionine sulfoxide reductase"/>
    <property type="match status" value="1"/>
</dbReference>
<reference evidence="7" key="1">
    <citation type="submission" date="2021-05" db="EMBL/GenBank/DDBJ databases">
        <title>The genome of the haptophyte Pavlova lutheri (Diacronema luteri, Pavlovales) - a model for lipid biosynthesis in eukaryotic algae.</title>
        <authorList>
            <person name="Hulatt C.J."/>
            <person name="Posewitz M.C."/>
        </authorList>
    </citation>
    <scope>NUCLEOTIDE SEQUENCE</scope>
    <source>
        <strain evidence="7">NIVA-4/92</strain>
    </source>
</reference>
<keyword evidence="5" id="KW-0732">Signal</keyword>
<name>A0A8J6C8A3_DIALT</name>
<dbReference type="Pfam" id="PF01625">
    <property type="entry name" value="PMSR"/>
    <property type="match status" value="1"/>
</dbReference>
<feature type="domain" description="Peptide methionine sulphoxide reductase MsrA" evidence="6">
    <location>
        <begin position="94"/>
        <end position="170"/>
    </location>
</feature>
<dbReference type="Proteomes" id="UP000751190">
    <property type="component" value="Unassembled WGS sequence"/>
</dbReference>
<dbReference type="AlphaFoldDB" id="A0A8J6C8A3"/>
<evidence type="ECO:0000259" key="6">
    <source>
        <dbReference type="Pfam" id="PF01625"/>
    </source>
</evidence>
<organism evidence="7 8">
    <name type="scientific">Diacronema lutheri</name>
    <name type="common">Unicellular marine alga</name>
    <name type="synonym">Monochrysis lutheri</name>
    <dbReference type="NCBI Taxonomy" id="2081491"/>
    <lineage>
        <taxon>Eukaryota</taxon>
        <taxon>Haptista</taxon>
        <taxon>Haptophyta</taxon>
        <taxon>Pavlovophyceae</taxon>
        <taxon>Pavlovales</taxon>
        <taxon>Pavlovaceae</taxon>
        <taxon>Diacronema</taxon>
    </lineage>
</organism>
<evidence type="ECO:0000256" key="5">
    <source>
        <dbReference type="SAM" id="SignalP"/>
    </source>
</evidence>
<evidence type="ECO:0000256" key="1">
    <source>
        <dbReference type="ARBA" id="ARBA00005591"/>
    </source>
</evidence>
<dbReference type="InterPro" id="IPR036509">
    <property type="entry name" value="Met_Sox_Rdtase_MsrA_sf"/>
</dbReference>
<evidence type="ECO:0000256" key="4">
    <source>
        <dbReference type="ARBA" id="ARBA00030643"/>
    </source>
</evidence>
<evidence type="ECO:0000313" key="7">
    <source>
        <dbReference type="EMBL" id="KAG8460475.1"/>
    </source>
</evidence>
<dbReference type="EC" id="1.8.4.11" evidence="2"/>
<evidence type="ECO:0000313" key="8">
    <source>
        <dbReference type="Proteomes" id="UP000751190"/>
    </source>
</evidence>
<protein>
    <recommendedName>
        <fullName evidence="2">peptide-methionine (S)-S-oxide reductase</fullName>
        <ecNumber evidence="2">1.8.4.11</ecNumber>
    </recommendedName>
    <alternativeName>
        <fullName evidence="4">Peptide-methionine (S)-S-oxide reductase</fullName>
    </alternativeName>
</protein>
<gene>
    <name evidence="7" type="ORF">KFE25_013125</name>
</gene>
<dbReference type="GO" id="GO:0008113">
    <property type="term" value="F:peptide-methionine (S)-S-oxide reductase activity"/>
    <property type="evidence" value="ECO:0007669"/>
    <property type="project" value="UniProtKB-EC"/>
</dbReference>
<dbReference type="InterPro" id="IPR002569">
    <property type="entry name" value="Met_Sox_Rdtase_MsrA_dom"/>
</dbReference>
<evidence type="ECO:0000256" key="3">
    <source>
        <dbReference type="ARBA" id="ARBA00023002"/>
    </source>
</evidence>
<sequence>MAARMIAIAMLPAALTCGRRSAVLRAGAAAALALAPARGGRAADGGGGGALASATFSAGDARFLQPAFDEIVYLGVRSSEVGAVRLADGSELPALRVVYDPTRVRYRRVLGAFWRAIDPTRAAGEGQFGIVGPSVIWAASEAERADAVESLRRLDASGLFRGRRIATEVRLLPAPEASAARGGAADGALLPSWVPAPAAAQCWYRAQPQAYAKARVDTGRDAWFDRTYRPVKTTACDGGVCGFVTFPCSDENGCLAVMNGSW</sequence>
<proteinExistence type="inferred from homology"/>
<keyword evidence="8" id="KW-1185">Reference proteome</keyword>
<keyword evidence="3" id="KW-0560">Oxidoreductase</keyword>
<dbReference type="EMBL" id="JAGTXO010000032">
    <property type="protein sequence ID" value="KAG8460475.1"/>
    <property type="molecule type" value="Genomic_DNA"/>
</dbReference>
<feature type="chain" id="PRO_5035315043" description="peptide-methionine (S)-S-oxide reductase" evidence="5">
    <location>
        <begin position="19"/>
        <end position="262"/>
    </location>
</feature>
<feature type="signal peptide" evidence="5">
    <location>
        <begin position="1"/>
        <end position="18"/>
    </location>
</feature>
<accession>A0A8J6C8A3</accession>
<dbReference type="OrthoDB" id="10266712at2759"/>
<dbReference type="OMA" id="CGYVRFA"/>
<dbReference type="Gene3D" id="3.30.1060.10">
    <property type="entry name" value="Peptide methionine sulphoxide reductase MsrA"/>
    <property type="match status" value="1"/>
</dbReference>
<comment type="caution">
    <text evidence="7">The sequence shown here is derived from an EMBL/GenBank/DDBJ whole genome shotgun (WGS) entry which is preliminary data.</text>
</comment>
<comment type="similarity">
    <text evidence="1">Belongs to the MsrA Met sulfoxide reductase family.</text>
</comment>